<dbReference type="AlphaFoldDB" id="A0A848QU97"/>
<gene>
    <name evidence="1" type="ORF">HKD42_13180</name>
</gene>
<keyword evidence="2" id="KW-1185">Reference proteome</keyword>
<dbReference type="RefSeq" id="WP_170014257.1">
    <property type="nucleotide sequence ID" value="NZ_JABCRE010000004.1"/>
</dbReference>
<comment type="caution">
    <text evidence="1">The sequence shown here is derived from an EMBL/GenBank/DDBJ whole genome shotgun (WGS) entry which is preliminary data.</text>
</comment>
<sequence length="277" mass="30150">MSNIHPDKQFTYDRVMHGDGSISFRCSTDQDAWPWLALHPHHPIAVQNLQFWASVECGMESGAFDGTKWTALTWTRWSCGMADVGGFARGVSDAVTEDGKLMSRLTLFDAHDREICSMLSKGVEFRTRDFEAWRAKAKQNGADALDISKFAFAAPEAVGSAGIGPALIAPLHSGKTPATTGLMTMDNAFPPAHPYMSGSGDHVNATHLAEAAHQFLHLTQPERPLRITGGEMRFTSYVELGQPFQVEQVDTGGGSVTAIVRQGGRDCTHIRLTFASN</sequence>
<organism evidence="1 2">
    <name type="scientific">Pontixanthobacter rizhaonensis</name>
    <dbReference type="NCBI Taxonomy" id="2730337"/>
    <lineage>
        <taxon>Bacteria</taxon>
        <taxon>Pseudomonadati</taxon>
        <taxon>Pseudomonadota</taxon>
        <taxon>Alphaproteobacteria</taxon>
        <taxon>Sphingomonadales</taxon>
        <taxon>Erythrobacteraceae</taxon>
        <taxon>Pontixanthobacter</taxon>
    </lineage>
</organism>
<evidence type="ECO:0000313" key="1">
    <source>
        <dbReference type="EMBL" id="NMW33016.1"/>
    </source>
</evidence>
<proteinExistence type="predicted"/>
<evidence type="ECO:0000313" key="2">
    <source>
        <dbReference type="Proteomes" id="UP000561181"/>
    </source>
</evidence>
<dbReference type="EMBL" id="JABCRE010000004">
    <property type="protein sequence ID" value="NMW33016.1"/>
    <property type="molecule type" value="Genomic_DNA"/>
</dbReference>
<dbReference type="Proteomes" id="UP000561181">
    <property type="component" value="Unassembled WGS sequence"/>
</dbReference>
<accession>A0A848QU97</accession>
<reference evidence="1 2" key="1">
    <citation type="submission" date="2020-04" db="EMBL/GenBank/DDBJ databases">
        <authorList>
            <person name="Liu A."/>
        </authorList>
    </citation>
    <scope>NUCLEOTIDE SEQUENCE [LARGE SCALE GENOMIC DNA]</scope>
    <source>
        <strain evidence="1 2">RZ02</strain>
    </source>
</reference>
<protein>
    <submittedName>
        <fullName evidence="1">Uncharacterized protein</fullName>
    </submittedName>
</protein>
<name>A0A848QU97_9SPHN</name>